<protein>
    <recommendedName>
        <fullName evidence="4">Lytic transglycosylase domain-containing protein</fullName>
    </recommendedName>
</protein>
<dbReference type="EMBL" id="JACCCU010000003">
    <property type="protein sequence ID" value="NYF91669.1"/>
    <property type="molecule type" value="Genomic_DNA"/>
</dbReference>
<reference evidence="2 3" key="1">
    <citation type="submission" date="2020-07" db="EMBL/GenBank/DDBJ databases">
        <title>Genomic Encyclopedia of Type Strains, Phase IV (KMG-V): Genome sequencing to study the core and pangenomes of soil and plant-associated prokaryotes.</title>
        <authorList>
            <person name="Whitman W."/>
        </authorList>
    </citation>
    <scope>NUCLEOTIDE SEQUENCE [LARGE SCALE GENOMIC DNA]</scope>
    <source>
        <strain evidence="2 3">M8UP22</strain>
    </source>
</reference>
<gene>
    <name evidence="2" type="ORF">HDF08_003788</name>
</gene>
<comment type="caution">
    <text evidence="2">The sequence shown here is derived from an EMBL/GenBank/DDBJ whole genome shotgun (WGS) entry which is preliminary data.</text>
</comment>
<proteinExistence type="predicted"/>
<organism evidence="2 3">
    <name type="scientific">Tunturiibacter lichenicola</name>
    <dbReference type="NCBI Taxonomy" id="2051959"/>
    <lineage>
        <taxon>Bacteria</taxon>
        <taxon>Pseudomonadati</taxon>
        <taxon>Acidobacteriota</taxon>
        <taxon>Terriglobia</taxon>
        <taxon>Terriglobales</taxon>
        <taxon>Acidobacteriaceae</taxon>
        <taxon>Tunturiibacter</taxon>
    </lineage>
</organism>
<feature type="chain" id="PRO_5033030190" description="Lytic transglycosylase domain-containing protein" evidence="1">
    <location>
        <begin position="22"/>
        <end position="247"/>
    </location>
</feature>
<evidence type="ECO:0000256" key="1">
    <source>
        <dbReference type="SAM" id="SignalP"/>
    </source>
</evidence>
<accession>A0A852VKC5</accession>
<evidence type="ECO:0000313" key="2">
    <source>
        <dbReference type="EMBL" id="NYF91669.1"/>
    </source>
</evidence>
<dbReference type="Proteomes" id="UP000564385">
    <property type="component" value="Unassembled WGS sequence"/>
</dbReference>
<dbReference type="AlphaFoldDB" id="A0A852VKC5"/>
<feature type="signal peptide" evidence="1">
    <location>
        <begin position="1"/>
        <end position="21"/>
    </location>
</feature>
<evidence type="ECO:0008006" key="4">
    <source>
        <dbReference type="Google" id="ProtNLM"/>
    </source>
</evidence>
<dbReference type="PROSITE" id="PS51257">
    <property type="entry name" value="PROKAR_LIPOPROTEIN"/>
    <property type="match status" value="1"/>
</dbReference>
<sequence length="247" mass="27039">MNRGLRIAVVLAGGLAALMLAGCGKHETAQATAVPAPAMKPAPPTPIEVKKEEVGGPTWDPEWDKIVELALPPAMLSGQVPHDVKRFCPAFYGMAEDDKRAFWAYFFQALAGAEAGLEPTVQAKHAQPEMAVKDEVTGRPGRTSGLLQLTYEDQKRYGCDFDWERDKQLKVGDPDRTILQPKNNLECGVKILDKQIIEKHKALLSASGYWSTLRPGTVSYRVFAKQMTNVPAACAVHNARKTVDGTR</sequence>
<keyword evidence="1" id="KW-0732">Signal</keyword>
<name>A0A852VKC5_9BACT</name>
<evidence type="ECO:0000313" key="3">
    <source>
        <dbReference type="Proteomes" id="UP000564385"/>
    </source>
</evidence>